<name>A0A8C9NR67_SERCA</name>
<dbReference type="InterPro" id="IPR036179">
    <property type="entry name" value="Ig-like_dom_sf"/>
</dbReference>
<organism evidence="5 6">
    <name type="scientific">Serinus canaria</name>
    <name type="common">Island canary</name>
    <name type="synonym">Fringilla canaria</name>
    <dbReference type="NCBI Taxonomy" id="9135"/>
    <lineage>
        <taxon>Eukaryota</taxon>
        <taxon>Metazoa</taxon>
        <taxon>Chordata</taxon>
        <taxon>Craniata</taxon>
        <taxon>Vertebrata</taxon>
        <taxon>Euteleostomi</taxon>
        <taxon>Archelosauria</taxon>
        <taxon>Archosauria</taxon>
        <taxon>Dinosauria</taxon>
        <taxon>Saurischia</taxon>
        <taxon>Theropoda</taxon>
        <taxon>Coelurosauria</taxon>
        <taxon>Aves</taxon>
        <taxon>Neognathae</taxon>
        <taxon>Neoaves</taxon>
        <taxon>Telluraves</taxon>
        <taxon>Australaves</taxon>
        <taxon>Passeriformes</taxon>
        <taxon>Passeroidea</taxon>
        <taxon>Fringillidae</taxon>
        <taxon>Carduelinae</taxon>
        <taxon>Serinus</taxon>
    </lineage>
</organism>
<dbReference type="GeneTree" id="ENSGT01050000244808"/>
<dbReference type="Ensembl" id="ENSSCAT00000024459.1">
    <property type="protein sequence ID" value="ENSSCAP00000021951.1"/>
    <property type="gene ID" value="ENSSCAG00000015782.1"/>
</dbReference>
<dbReference type="SMART" id="SM00409">
    <property type="entry name" value="IG"/>
    <property type="match status" value="3"/>
</dbReference>
<dbReference type="SMART" id="SM00408">
    <property type="entry name" value="IGc2"/>
    <property type="match status" value="3"/>
</dbReference>
<evidence type="ECO:0000259" key="4">
    <source>
        <dbReference type="PROSITE" id="PS50835"/>
    </source>
</evidence>
<feature type="domain" description="Ig-like" evidence="4">
    <location>
        <begin position="8"/>
        <end position="90"/>
    </location>
</feature>
<dbReference type="PANTHER" id="PTHR11481:SF64">
    <property type="entry name" value="FC RECEPTOR-LIKE PROTEIN 4"/>
    <property type="match status" value="1"/>
</dbReference>
<reference evidence="5" key="2">
    <citation type="submission" date="2025-09" db="UniProtKB">
        <authorList>
            <consortium name="Ensembl"/>
        </authorList>
    </citation>
    <scope>IDENTIFICATION</scope>
</reference>
<reference evidence="5" key="1">
    <citation type="submission" date="2025-08" db="UniProtKB">
        <authorList>
            <consortium name="Ensembl"/>
        </authorList>
    </citation>
    <scope>IDENTIFICATION</scope>
</reference>
<feature type="region of interest" description="Disordered" evidence="3">
    <location>
        <begin position="466"/>
        <end position="490"/>
    </location>
</feature>
<dbReference type="Pfam" id="PF13895">
    <property type="entry name" value="Ig_2"/>
    <property type="match status" value="2"/>
</dbReference>
<sequence length="490" mass="51953">RSGWALLHELVLQVPAGTLLEGDTVTLRCRGRWNRPVTEVRFYQDEKDLGGSLNGTELSLSPLQLKHSGSYTCRGLVGTRTSRSAAVTVTVQELFSVPVLEGPPEPTLGSPLTLSCLSTPSPLRPRAPLLYVFYRDGQELGVPQGSPQLLVPAVGVSHSGNYSCQVRSEGGSVRKSSARLRVTVRMPVSNATITLSPLSHQVRAGDPVTLCCSVQVGSAPVTFTWLHNGQEVARGPLLELGAVDVGHSGIYQCMATFELGQDGHQALSPVLALEVTTQEQGTGGSHGVTRGDIGWGSWGIWGGPAGSCRKAGGSVRGFGRVWGLWGLSGFKGWLQVFWGFQGCSRVPGTVGVLMVFRGSEDPTVTPHAFPLQPSGSSKKGELGTLGLNPNFTPTTKPSMPTDIPYPSRVPPEPLTPPETGEVLYSDVVSTKKAGGEYRGDTGGRHPWVSPSIQVLTTGVSLRGLPSHIPSGDLRRAARTPQETVGPQCHL</sequence>
<dbReference type="InterPro" id="IPR050488">
    <property type="entry name" value="Ig_Fc_receptor"/>
</dbReference>
<keyword evidence="1" id="KW-0732">Signal</keyword>
<keyword evidence="2" id="KW-1015">Disulfide bond</keyword>
<dbReference type="InterPro" id="IPR007110">
    <property type="entry name" value="Ig-like_dom"/>
</dbReference>
<dbReference type="SUPFAM" id="SSF48726">
    <property type="entry name" value="Immunoglobulin"/>
    <property type="match status" value="3"/>
</dbReference>
<evidence type="ECO:0000313" key="5">
    <source>
        <dbReference type="Ensembl" id="ENSSCAP00000021951.1"/>
    </source>
</evidence>
<dbReference type="GO" id="GO:0009897">
    <property type="term" value="C:external side of plasma membrane"/>
    <property type="evidence" value="ECO:0007669"/>
    <property type="project" value="TreeGrafter"/>
</dbReference>
<evidence type="ECO:0000256" key="3">
    <source>
        <dbReference type="SAM" id="MobiDB-lite"/>
    </source>
</evidence>
<dbReference type="AlphaFoldDB" id="A0A8C9NR67"/>
<dbReference type="Proteomes" id="UP000694409">
    <property type="component" value="Unassembled WGS sequence"/>
</dbReference>
<evidence type="ECO:0000256" key="2">
    <source>
        <dbReference type="ARBA" id="ARBA00023157"/>
    </source>
</evidence>
<proteinExistence type="predicted"/>
<keyword evidence="6" id="KW-1185">Reference proteome</keyword>
<feature type="domain" description="Ig-like" evidence="4">
    <location>
        <begin position="187"/>
        <end position="268"/>
    </location>
</feature>
<dbReference type="InterPro" id="IPR003599">
    <property type="entry name" value="Ig_sub"/>
</dbReference>
<evidence type="ECO:0000256" key="1">
    <source>
        <dbReference type="ARBA" id="ARBA00022729"/>
    </source>
</evidence>
<dbReference type="PROSITE" id="PS50835">
    <property type="entry name" value="IG_LIKE"/>
    <property type="match status" value="3"/>
</dbReference>
<dbReference type="Pfam" id="PF13927">
    <property type="entry name" value="Ig_3"/>
    <property type="match status" value="1"/>
</dbReference>
<feature type="domain" description="Ig-like" evidence="4">
    <location>
        <begin position="98"/>
        <end position="181"/>
    </location>
</feature>
<protein>
    <recommendedName>
        <fullName evidence="4">Ig-like domain-containing protein</fullName>
    </recommendedName>
</protein>
<dbReference type="PANTHER" id="PTHR11481">
    <property type="entry name" value="IMMUNOGLOBULIN FC RECEPTOR"/>
    <property type="match status" value="1"/>
</dbReference>
<dbReference type="InterPro" id="IPR003598">
    <property type="entry name" value="Ig_sub2"/>
</dbReference>
<accession>A0A8C9NR67</accession>
<dbReference type="InterPro" id="IPR013783">
    <property type="entry name" value="Ig-like_fold"/>
</dbReference>
<evidence type="ECO:0000313" key="6">
    <source>
        <dbReference type="Proteomes" id="UP000694409"/>
    </source>
</evidence>
<dbReference type="Gene3D" id="2.60.40.10">
    <property type="entry name" value="Immunoglobulins"/>
    <property type="match status" value="3"/>
</dbReference>